<dbReference type="RefSeq" id="WP_379842225.1">
    <property type="nucleotide sequence ID" value="NZ_JBHSMA010000001.1"/>
</dbReference>
<evidence type="ECO:0000256" key="5">
    <source>
        <dbReference type="ARBA" id="ARBA00023180"/>
    </source>
</evidence>
<dbReference type="Pfam" id="PF00450">
    <property type="entry name" value="Peptidase_S10"/>
    <property type="match status" value="1"/>
</dbReference>
<sequence>MKRIIIAIVLGITTASFTLAQQQRRPGAPGAPTSPAAAAPAPSPGLANYTPKPGPNDLKLLMDSTITSSNTVTIKGVKVPYTATVGTQPVWDENGKPIAGVFFTYYERSDVKDRASRPLVISFNGGPGTASVWMHLAYTGPKLLNIDSEGYPVQPYTVKDNPQSILDVADIVYIDPVNTGYSRPANSNVPKSKFFGVNADIKYLADWLSTFVSRKNRWSSPKYLIGESYGTTRVSGLALELQNANWMYINGVILVSPTNLGIERRGPVSEANMLPYYAATAWYHKALSADLQKKDLVAMLPEVEKFTIDELIPTLTMGGFVDPAKRKQIAAKYAQYSGLSEKVILEHNLNIPPSFFWKELLRTRGYTVGRLDSRYLGIDSQDAGERPEYAAELTSWLHSFTPPINYYFRQVLGYKTDLKYYMFGPVQPWLRTGENADNTGENLRQAMAQNPYLNLLVQSGYYDGACDYFNAQYNMWQMDPSGVLKNRMEWKGYRSGHMMYLRQEDLVSANEDIRSFIKKSTPKPGQPAKYTMAP</sequence>
<evidence type="ECO:0000256" key="1">
    <source>
        <dbReference type="ARBA" id="ARBA00022645"/>
    </source>
</evidence>
<evidence type="ECO:0000313" key="8">
    <source>
        <dbReference type="EMBL" id="MFC5408900.1"/>
    </source>
</evidence>
<evidence type="ECO:0000256" key="2">
    <source>
        <dbReference type="ARBA" id="ARBA00022670"/>
    </source>
</evidence>
<dbReference type="Proteomes" id="UP001596106">
    <property type="component" value="Unassembled WGS sequence"/>
</dbReference>
<keyword evidence="4" id="KW-0378">Hydrolase</keyword>
<feature type="region of interest" description="Disordered" evidence="6">
    <location>
        <begin position="22"/>
        <end position="54"/>
    </location>
</feature>
<dbReference type="PANTHER" id="PTHR11802">
    <property type="entry name" value="SERINE PROTEASE FAMILY S10 SERINE CARBOXYPEPTIDASE"/>
    <property type="match status" value="1"/>
</dbReference>
<evidence type="ECO:0000256" key="4">
    <source>
        <dbReference type="ARBA" id="ARBA00022801"/>
    </source>
</evidence>
<keyword evidence="2" id="KW-0645">Protease</keyword>
<gene>
    <name evidence="8" type="ORF">ACFPMF_06255</name>
</gene>
<evidence type="ECO:0000256" key="7">
    <source>
        <dbReference type="SAM" id="SignalP"/>
    </source>
</evidence>
<feature type="chain" id="PRO_5045810297" evidence="7">
    <location>
        <begin position="21"/>
        <end position="534"/>
    </location>
</feature>
<dbReference type="InterPro" id="IPR001563">
    <property type="entry name" value="Peptidase_S10"/>
</dbReference>
<proteinExistence type="predicted"/>
<keyword evidence="5" id="KW-0325">Glycoprotein</keyword>
<comment type="caution">
    <text evidence="8">The sequence shown here is derived from an EMBL/GenBank/DDBJ whole genome shotgun (WGS) entry which is preliminary data.</text>
</comment>
<evidence type="ECO:0000313" key="9">
    <source>
        <dbReference type="Proteomes" id="UP001596106"/>
    </source>
</evidence>
<dbReference type="Gene3D" id="3.40.50.1820">
    <property type="entry name" value="alpha/beta hydrolase"/>
    <property type="match status" value="1"/>
</dbReference>
<keyword evidence="3 7" id="KW-0732">Signal</keyword>
<feature type="signal peptide" evidence="7">
    <location>
        <begin position="1"/>
        <end position="20"/>
    </location>
</feature>
<dbReference type="PANTHER" id="PTHR11802:SF3">
    <property type="entry name" value="RETINOID-INDUCIBLE SERINE CARBOXYPEPTIDASE"/>
    <property type="match status" value="1"/>
</dbReference>
<accession>A0ABW0I8S7</accession>
<dbReference type="EMBL" id="JBHSMA010000001">
    <property type="protein sequence ID" value="MFC5408900.1"/>
    <property type="molecule type" value="Genomic_DNA"/>
</dbReference>
<dbReference type="InterPro" id="IPR029058">
    <property type="entry name" value="AB_hydrolase_fold"/>
</dbReference>
<evidence type="ECO:0000256" key="3">
    <source>
        <dbReference type="ARBA" id="ARBA00022729"/>
    </source>
</evidence>
<evidence type="ECO:0000256" key="6">
    <source>
        <dbReference type="SAM" id="MobiDB-lite"/>
    </source>
</evidence>
<protein>
    <submittedName>
        <fullName evidence="8">S10 family peptidase</fullName>
    </submittedName>
</protein>
<feature type="compositionally biased region" description="Low complexity" evidence="6">
    <location>
        <begin position="26"/>
        <end position="40"/>
    </location>
</feature>
<keyword evidence="9" id="KW-1185">Reference proteome</keyword>
<name>A0ABW0I8S7_9BACT</name>
<keyword evidence="1" id="KW-0121">Carboxypeptidase</keyword>
<reference evidence="9" key="1">
    <citation type="journal article" date="2019" name="Int. J. Syst. Evol. Microbiol.">
        <title>The Global Catalogue of Microorganisms (GCM) 10K type strain sequencing project: providing services to taxonomists for standard genome sequencing and annotation.</title>
        <authorList>
            <consortium name="The Broad Institute Genomics Platform"/>
            <consortium name="The Broad Institute Genome Sequencing Center for Infectious Disease"/>
            <person name="Wu L."/>
            <person name="Ma J."/>
        </authorList>
    </citation>
    <scope>NUCLEOTIDE SEQUENCE [LARGE SCALE GENOMIC DNA]</scope>
    <source>
        <strain evidence="9">CCUG 55250</strain>
    </source>
</reference>
<dbReference type="SUPFAM" id="SSF53474">
    <property type="entry name" value="alpha/beta-Hydrolases"/>
    <property type="match status" value="1"/>
</dbReference>
<organism evidence="8 9">
    <name type="scientific">Larkinella bovis</name>
    <dbReference type="NCBI Taxonomy" id="683041"/>
    <lineage>
        <taxon>Bacteria</taxon>
        <taxon>Pseudomonadati</taxon>
        <taxon>Bacteroidota</taxon>
        <taxon>Cytophagia</taxon>
        <taxon>Cytophagales</taxon>
        <taxon>Spirosomataceae</taxon>
        <taxon>Larkinella</taxon>
    </lineage>
</organism>